<evidence type="ECO:0000313" key="9">
    <source>
        <dbReference type="EMBL" id="SEK47023.1"/>
    </source>
</evidence>
<dbReference type="InterPro" id="IPR015424">
    <property type="entry name" value="PyrdxlP-dep_Trfase"/>
</dbReference>
<dbReference type="InterPro" id="IPR015421">
    <property type="entry name" value="PyrdxlP-dep_Trfase_major"/>
</dbReference>
<dbReference type="FunFam" id="3.40.640.10:FF:000004">
    <property type="entry name" value="Acetylornithine aminotransferase"/>
    <property type="match status" value="1"/>
</dbReference>
<comment type="pathway">
    <text evidence="2">Amine and polyamine biosynthesis; ectoine biosynthesis; L-ectoine from L-aspartate 4-semialdehyde: step 1/3.</text>
</comment>
<keyword evidence="10" id="KW-1185">Reference proteome</keyword>
<dbReference type="Proteomes" id="UP000198620">
    <property type="component" value="Unassembled WGS sequence"/>
</dbReference>
<dbReference type="EC" id="2.6.1.76" evidence="3"/>
<comment type="cofactor">
    <cofactor evidence="1">
        <name>pyridoxal 5'-phosphate</name>
        <dbReference type="ChEBI" id="CHEBI:597326"/>
    </cofactor>
</comment>
<dbReference type="GO" id="GO:0030170">
    <property type="term" value="F:pyridoxal phosphate binding"/>
    <property type="evidence" value="ECO:0007669"/>
    <property type="project" value="InterPro"/>
</dbReference>
<dbReference type="Gene3D" id="3.40.640.10">
    <property type="entry name" value="Type I PLP-dependent aspartate aminotransferase-like (Major domain)"/>
    <property type="match status" value="1"/>
</dbReference>
<evidence type="ECO:0000256" key="5">
    <source>
        <dbReference type="ARBA" id="ARBA00022576"/>
    </source>
</evidence>
<dbReference type="PANTHER" id="PTHR11986">
    <property type="entry name" value="AMINOTRANSFERASE CLASS III"/>
    <property type="match status" value="1"/>
</dbReference>
<keyword evidence="5" id="KW-0808">Transferase</keyword>
<dbReference type="STRING" id="1233.SAMN05216387_101511"/>
<evidence type="ECO:0000256" key="8">
    <source>
        <dbReference type="RuleBase" id="RU003560"/>
    </source>
</evidence>
<dbReference type="EMBL" id="FOBH01000001">
    <property type="protein sequence ID" value="SEK47023.1"/>
    <property type="molecule type" value="Genomic_DNA"/>
</dbReference>
<dbReference type="InterPro" id="IPR005814">
    <property type="entry name" value="Aminotrans_3"/>
</dbReference>
<evidence type="ECO:0000256" key="2">
    <source>
        <dbReference type="ARBA" id="ARBA00004946"/>
    </source>
</evidence>
<dbReference type="GO" id="GO:0045303">
    <property type="term" value="F:diaminobutyrate-2-oxoglutarate transaminase activity"/>
    <property type="evidence" value="ECO:0007669"/>
    <property type="project" value="UniProtKB-EC"/>
</dbReference>
<protein>
    <recommendedName>
        <fullName evidence="4">Diaminobutyrate--2-oxoglutarate transaminase</fullName>
        <ecNumber evidence="3">2.6.1.76</ecNumber>
    </recommendedName>
</protein>
<dbReference type="InterPro" id="IPR015422">
    <property type="entry name" value="PyrdxlP-dep_Trfase_small"/>
</dbReference>
<dbReference type="GO" id="GO:0042802">
    <property type="term" value="F:identical protein binding"/>
    <property type="evidence" value="ECO:0007669"/>
    <property type="project" value="TreeGrafter"/>
</dbReference>
<gene>
    <name evidence="9" type="ORF">SAMN05216387_101511</name>
</gene>
<dbReference type="RefSeq" id="WP_090826711.1">
    <property type="nucleotide sequence ID" value="NZ_FOBH01000001.1"/>
</dbReference>
<sequence>MPIDINAIVAETRGKNFELFEEHVNPVFVKVLRTLGFNRTWVRGEGPYLWDEHGTRYLDFLTNWGVFNFGRRHPAIRNAMQQVLDSDFPGWVGFDAPPLAAVLARELVKRMLPGLDMVYFSNSGTEAIEAAIKFARAHTGRPTTIHLAKAFHGLTMGSLSLNGEASFRRGFDPMLPDSSEVKLGDLEGLEARLARGNVAAFVFEPIQGKGVNIASDEYLLGAQSLCRKYGTLMVCDEVQSGMGRTGRFLASQWIEGLEPDVICLSKALSGGYIPVGATITRRAVYDSVYDGMHRAIVHASTFGMGNMAMAAALASLRVLDDENLPGRALELGARFRNGIEAMVPRFEFLKGVRQRGLMIAIEFGQPESMSLRAAWAMVNKMDENLFAQAIVLPLLDDHRILTQVAGHAMPIIKILPPLNISEADVDWFLAALEDVMVKLHKFPGPAWEVLKKLGNHALTAKRREGRAVVG</sequence>
<dbReference type="PANTHER" id="PTHR11986:SF121">
    <property type="entry name" value="BLR3010 PROTEIN"/>
    <property type="match status" value="1"/>
</dbReference>
<comment type="catalytic activity">
    <reaction evidence="7">
        <text>L-2,4-diaminobutanoate + 2-oxoglutarate = L-aspartate 4-semialdehyde + L-glutamate</text>
        <dbReference type="Rhea" id="RHEA:11160"/>
        <dbReference type="ChEBI" id="CHEBI:16810"/>
        <dbReference type="ChEBI" id="CHEBI:29985"/>
        <dbReference type="ChEBI" id="CHEBI:58761"/>
        <dbReference type="ChEBI" id="CHEBI:537519"/>
        <dbReference type="EC" id="2.6.1.76"/>
    </reaction>
</comment>
<evidence type="ECO:0000256" key="3">
    <source>
        <dbReference type="ARBA" id="ARBA00013155"/>
    </source>
</evidence>
<evidence type="ECO:0000256" key="7">
    <source>
        <dbReference type="ARBA" id="ARBA00049111"/>
    </source>
</evidence>
<reference evidence="9 10" key="1">
    <citation type="submission" date="2016-10" db="EMBL/GenBank/DDBJ databases">
        <authorList>
            <person name="de Groot N.N."/>
        </authorList>
    </citation>
    <scope>NUCLEOTIDE SEQUENCE [LARGE SCALE GENOMIC DNA]</scope>
    <source>
        <strain evidence="9 10">Nv1</strain>
    </source>
</reference>
<evidence type="ECO:0000256" key="1">
    <source>
        <dbReference type="ARBA" id="ARBA00001933"/>
    </source>
</evidence>
<dbReference type="InterPro" id="IPR049704">
    <property type="entry name" value="Aminotrans_3_PPA_site"/>
</dbReference>
<comment type="similarity">
    <text evidence="8">Belongs to the class-III pyridoxal-phosphate-dependent aminotransferase family.</text>
</comment>
<evidence type="ECO:0000256" key="4">
    <source>
        <dbReference type="ARBA" id="ARBA00014798"/>
    </source>
</evidence>
<evidence type="ECO:0000313" key="10">
    <source>
        <dbReference type="Proteomes" id="UP000198620"/>
    </source>
</evidence>
<proteinExistence type="inferred from homology"/>
<name>A0A1H7H999_9PROT</name>
<evidence type="ECO:0000256" key="6">
    <source>
        <dbReference type="ARBA" id="ARBA00022898"/>
    </source>
</evidence>
<dbReference type="CDD" id="cd00610">
    <property type="entry name" value="OAT_like"/>
    <property type="match status" value="1"/>
</dbReference>
<dbReference type="SUPFAM" id="SSF53383">
    <property type="entry name" value="PLP-dependent transferases"/>
    <property type="match status" value="1"/>
</dbReference>
<keyword evidence="6 8" id="KW-0663">Pyridoxal phosphate</keyword>
<dbReference type="Pfam" id="PF00202">
    <property type="entry name" value="Aminotran_3"/>
    <property type="match status" value="1"/>
</dbReference>
<dbReference type="PROSITE" id="PS00600">
    <property type="entry name" value="AA_TRANSFER_CLASS_3"/>
    <property type="match status" value="1"/>
</dbReference>
<dbReference type="AlphaFoldDB" id="A0A1H7H999"/>
<dbReference type="InterPro" id="IPR050103">
    <property type="entry name" value="Class-III_PLP-dep_AT"/>
</dbReference>
<dbReference type="OrthoDB" id="3398487at2"/>
<organism evidence="9 10">
    <name type="scientific">Nitrosovibrio tenuis</name>
    <dbReference type="NCBI Taxonomy" id="1233"/>
    <lineage>
        <taxon>Bacteria</taxon>
        <taxon>Pseudomonadati</taxon>
        <taxon>Pseudomonadota</taxon>
        <taxon>Betaproteobacteria</taxon>
        <taxon>Nitrosomonadales</taxon>
        <taxon>Nitrosomonadaceae</taxon>
        <taxon>Nitrosovibrio</taxon>
    </lineage>
</organism>
<dbReference type="Gene3D" id="3.90.1150.10">
    <property type="entry name" value="Aspartate Aminotransferase, domain 1"/>
    <property type="match status" value="1"/>
</dbReference>
<accession>A0A1H7H999</accession>
<keyword evidence="5" id="KW-0032">Aminotransferase</keyword>